<feature type="compositionally biased region" description="Basic and acidic residues" evidence="1">
    <location>
        <begin position="177"/>
        <end position="188"/>
    </location>
</feature>
<keyword evidence="3" id="KW-1185">Reference proteome</keyword>
<gene>
    <name evidence="2" type="ORF">A3Q56_02500</name>
</gene>
<protein>
    <recommendedName>
        <fullName evidence="4">Sperm-associated antigen 17</fullName>
    </recommendedName>
</protein>
<name>A0A177B5R3_9BILA</name>
<dbReference type="EMBL" id="LWCA01000252">
    <property type="protein sequence ID" value="OAF69628.1"/>
    <property type="molecule type" value="Genomic_DNA"/>
</dbReference>
<dbReference type="Pfam" id="PF14874">
    <property type="entry name" value="PapD-like"/>
    <property type="match status" value="1"/>
</dbReference>
<feature type="compositionally biased region" description="Polar residues" evidence="1">
    <location>
        <begin position="129"/>
        <end position="140"/>
    </location>
</feature>
<feature type="region of interest" description="Disordered" evidence="1">
    <location>
        <begin position="161"/>
        <end position="190"/>
    </location>
</feature>
<comment type="caution">
    <text evidence="2">The sequence shown here is derived from an EMBL/GenBank/DDBJ whole genome shotgun (WGS) entry which is preliminary data.</text>
</comment>
<dbReference type="GO" id="GO:0003351">
    <property type="term" value="P:epithelial cilium movement involved in extracellular fluid movement"/>
    <property type="evidence" value="ECO:0007669"/>
    <property type="project" value="TreeGrafter"/>
</dbReference>
<dbReference type="GO" id="GO:0005576">
    <property type="term" value="C:extracellular region"/>
    <property type="evidence" value="ECO:0007669"/>
    <property type="project" value="GOC"/>
</dbReference>
<evidence type="ECO:0000313" key="2">
    <source>
        <dbReference type="EMBL" id="OAF69628.1"/>
    </source>
</evidence>
<evidence type="ECO:0000313" key="3">
    <source>
        <dbReference type="Proteomes" id="UP000078046"/>
    </source>
</evidence>
<evidence type="ECO:0008006" key="4">
    <source>
        <dbReference type="Google" id="ProtNLM"/>
    </source>
</evidence>
<dbReference type="Proteomes" id="UP000078046">
    <property type="component" value="Unassembled WGS sequence"/>
</dbReference>
<dbReference type="GO" id="GO:1904158">
    <property type="term" value="P:axonemal central apparatus assembly"/>
    <property type="evidence" value="ECO:0007669"/>
    <property type="project" value="TreeGrafter"/>
</dbReference>
<sequence length="1216" mass="141013">MNALNNCAIKKYKYVELFNATQKNEKVVAYYNKSCDQLNLLIYKKGTDLKINDSFDIYEETWNRYLFSNVGFRWYIKCIAPIIADWSNKQEVLYQHLFQRKSTITSEILSSKNTPIKKKPQKNERKSSAKSNRSTKSTDSAQSFEMFYQKKSELKWSKVEQPKEVENTKKETKKSKNIKETKSSKDVKSPNISGYDMQQEIFTKAQPKEEGEFLGFNFNLTLPSKMFISVNRSNKNSNLNIACPNGLCVKFYCVDPINPKKMYISQQINNNTKREKDVKFETKRLFINNGDVIIMYNDDSIKIYHRSGEIDCLSRKNNVLIEKKLDFTNQKMSSIITDENETLAESSRVSHDPHGETDEGTKSENPKIMEINFIYQYYNIETIHVDGSIHYNYECNEEDFNFKDRTKLNTRLSMDPHTNQTMLIREDAFTHVRINEQSTVSEFSDGTRITNFTGKDPNKDKYMKHQKCSLFSNRNTDDSFVLIESPSFASILYDIDNGHSMAYFFDGTMINSYDINTHEFYTLDLTHFTFNLSYGLISVFSESNKIDQPNVNPIDSENYCSDDTKKYIKENHITNLSYVFTLKNDNDDVSKIPLFETGVDENTKTYTVTQKGELLVKNVMNPQSIDTSLRKSEKYKDWTDPRLIVINNDGSGVEIHSYAAIKNFITEASRDSQSVVVVDELKTKNINDINVFVPFYKKTTTWKHQYVMDSIIPHGLQSKNFREMKRFYLHGEEEPTEMKENIYFRNYEPDPLNSVSLVRRFRKYPVDNEDYKYSIYEAIKKMAANELKKWEVYHEVDVLNEKESMLKSKLAYINNMVYECCGNALNESIEREKLCIVKIENKPGDVCKINEDKKDDLTYLLEKQSINNYEIQSNPGTHSYINNEKTDLLTFDKELKDTKNLLMPTSRQIRISSLPDENWVPSSLSNDPTYYLKRKSMEMSSIQKVSGIIEESEVTDTTTINKPVSMKKVNIKSGGVKLPPIEKMQFKHSKRNVKLPACLKIGLCDDTKLERINNFSSKKTVKNISTIKLKNDMIQGRLRLFPKSTHFGTICEGYTYVSNVWLINTGNDTIRFKIVQPSNFKNDLQSISSLQVKYKPGPIAAGLRRELKLIYHAVAIGMDCQDLIEANFEVEIISENEKFLLPVKANIMSNTQFLKRQKYLKGIEDDLTSIHNNKSNNLKIWSKNTDELDGLSSPKKLNYNENLFINGNCPNRLSLI</sequence>
<proteinExistence type="predicted"/>
<organism evidence="2 3">
    <name type="scientific">Intoshia linei</name>
    <dbReference type="NCBI Taxonomy" id="1819745"/>
    <lineage>
        <taxon>Eukaryota</taxon>
        <taxon>Metazoa</taxon>
        <taxon>Spiralia</taxon>
        <taxon>Lophotrochozoa</taxon>
        <taxon>Mesozoa</taxon>
        <taxon>Orthonectida</taxon>
        <taxon>Rhopaluridae</taxon>
        <taxon>Intoshia</taxon>
    </lineage>
</organism>
<accession>A0A177B5R3</accession>
<dbReference type="GO" id="GO:1990716">
    <property type="term" value="C:axonemal central apparatus"/>
    <property type="evidence" value="ECO:0007669"/>
    <property type="project" value="TreeGrafter"/>
</dbReference>
<dbReference type="InterPro" id="IPR026173">
    <property type="entry name" value="SPAG17"/>
</dbReference>
<feature type="region of interest" description="Disordered" evidence="1">
    <location>
        <begin position="109"/>
        <end position="140"/>
    </location>
</feature>
<dbReference type="OrthoDB" id="10257153at2759"/>
<reference evidence="2 3" key="1">
    <citation type="submission" date="2016-04" db="EMBL/GenBank/DDBJ databases">
        <title>The genome of Intoshia linei affirms orthonectids as highly simplified spiralians.</title>
        <authorList>
            <person name="Mikhailov K.V."/>
            <person name="Slusarev G.S."/>
            <person name="Nikitin M.A."/>
            <person name="Logacheva M.D."/>
            <person name="Penin A."/>
            <person name="Aleoshin V."/>
            <person name="Panchin Y.V."/>
        </authorList>
    </citation>
    <scope>NUCLEOTIDE SEQUENCE [LARGE SCALE GENOMIC DNA]</scope>
    <source>
        <strain evidence="2">Intl2013</strain>
        <tissue evidence="2">Whole animal</tissue>
    </source>
</reference>
<feature type="compositionally biased region" description="Basic and acidic residues" evidence="1">
    <location>
        <begin position="348"/>
        <end position="365"/>
    </location>
</feature>
<feature type="region of interest" description="Disordered" evidence="1">
    <location>
        <begin position="340"/>
        <end position="365"/>
    </location>
</feature>
<dbReference type="PANTHER" id="PTHR21963:SF1">
    <property type="entry name" value="SPERM-ASSOCIATED ANTIGEN 17"/>
    <property type="match status" value="1"/>
</dbReference>
<feature type="compositionally biased region" description="Basic and acidic residues" evidence="1">
    <location>
        <begin position="161"/>
        <end position="170"/>
    </location>
</feature>
<dbReference type="AlphaFoldDB" id="A0A177B5R3"/>
<evidence type="ECO:0000256" key="1">
    <source>
        <dbReference type="SAM" id="MobiDB-lite"/>
    </source>
</evidence>
<dbReference type="PANTHER" id="PTHR21963">
    <property type="entry name" value="PF6"/>
    <property type="match status" value="1"/>
</dbReference>